<evidence type="ECO:0000256" key="4">
    <source>
        <dbReference type="ARBA" id="ARBA00022827"/>
    </source>
</evidence>
<proteinExistence type="inferred from homology"/>
<dbReference type="Gene3D" id="3.50.50.100">
    <property type="match status" value="1"/>
</dbReference>
<keyword evidence="9" id="KW-1185">Reference proteome</keyword>
<dbReference type="RefSeq" id="WP_194119861.1">
    <property type="nucleotide sequence ID" value="NZ_JACYGY010000001.1"/>
</dbReference>
<evidence type="ECO:0000256" key="5">
    <source>
        <dbReference type="ARBA" id="ARBA00023002"/>
    </source>
</evidence>
<dbReference type="PANTHER" id="PTHR42913:SF3">
    <property type="entry name" value="64 KDA MITOCHONDRIAL NADH DEHYDROGENASE (EUROFUNG)"/>
    <property type="match status" value="1"/>
</dbReference>
<gene>
    <name evidence="8" type="ORF">IEE83_06825</name>
</gene>
<evidence type="ECO:0000313" key="8">
    <source>
        <dbReference type="EMBL" id="MBE9461591.1"/>
    </source>
</evidence>
<keyword evidence="4" id="KW-0274">FAD</keyword>
<comment type="cofactor">
    <cofactor evidence="1">
        <name>FAD</name>
        <dbReference type="ChEBI" id="CHEBI:57692"/>
    </cofactor>
</comment>
<feature type="transmembrane region" description="Helical" evidence="6">
    <location>
        <begin position="372"/>
        <end position="393"/>
    </location>
</feature>
<keyword evidence="6" id="KW-0812">Transmembrane</keyword>
<evidence type="ECO:0000256" key="1">
    <source>
        <dbReference type="ARBA" id="ARBA00001974"/>
    </source>
</evidence>
<keyword evidence="5" id="KW-0560">Oxidoreductase</keyword>
<keyword evidence="3" id="KW-0285">Flavoprotein</keyword>
<reference evidence="9" key="1">
    <citation type="submission" date="2023-07" db="EMBL/GenBank/DDBJ databases">
        <title>Dyadobacter sp. nov 'subterranea' isolated from contaminted grondwater.</title>
        <authorList>
            <person name="Szabo I."/>
            <person name="Al-Omari J."/>
            <person name="Szerdahelyi S.G."/>
            <person name="Rado J."/>
        </authorList>
    </citation>
    <scope>NUCLEOTIDE SEQUENCE [LARGE SCALE GENOMIC DNA]</scope>
    <source>
        <strain evidence="9">UP-52</strain>
    </source>
</reference>
<comment type="similarity">
    <text evidence="2">Belongs to the NADH dehydrogenase family.</text>
</comment>
<keyword evidence="6" id="KW-0472">Membrane</keyword>
<dbReference type="Pfam" id="PF07992">
    <property type="entry name" value="Pyr_redox_2"/>
    <property type="match status" value="1"/>
</dbReference>
<protein>
    <submittedName>
        <fullName evidence="8">FAD-dependent oxidoreductase</fullName>
    </submittedName>
</protein>
<evidence type="ECO:0000256" key="6">
    <source>
        <dbReference type="SAM" id="Phobius"/>
    </source>
</evidence>
<accession>A0ABR9W7Z9</accession>
<name>A0ABR9W7Z9_9BACT</name>
<organism evidence="8 9">
    <name type="scientific">Dyadobacter subterraneus</name>
    <dbReference type="NCBI Taxonomy" id="2773304"/>
    <lineage>
        <taxon>Bacteria</taxon>
        <taxon>Pseudomonadati</taxon>
        <taxon>Bacteroidota</taxon>
        <taxon>Cytophagia</taxon>
        <taxon>Cytophagales</taxon>
        <taxon>Spirosomataceae</taxon>
        <taxon>Dyadobacter</taxon>
    </lineage>
</organism>
<evidence type="ECO:0000256" key="3">
    <source>
        <dbReference type="ARBA" id="ARBA00022630"/>
    </source>
</evidence>
<comment type="caution">
    <text evidence="8">The sequence shown here is derived from an EMBL/GenBank/DDBJ whole genome shotgun (WGS) entry which is preliminary data.</text>
</comment>
<dbReference type="EMBL" id="JACYGY010000001">
    <property type="protein sequence ID" value="MBE9461591.1"/>
    <property type="molecule type" value="Genomic_DNA"/>
</dbReference>
<dbReference type="PANTHER" id="PTHR42913">
    <property type="entry name" value="APOPTOSIS-INDUCING FACTOR 1"/>
    <property type="match status" value="1"/>
</dbReference>
<dbReference type="Proteomes" id="UP000634134">
    <property type="component" value="Unassembled WGS sequence"/>
</dbReference>
<dbReference type="InterPro" id="IPR036188">
    <property type="entry name" value="FAD/NAD-bd_sf"/>
</dbReference>
<evidence type="ECO:0000313" key="9">
    <source>
        <dbReference type="Proteomes" id="UP000634134"/>
    </source>
</evidence>
<dbReference type="InterPro" id="IPR023753">
    <property type="entry name" value="FAD/NAD-binding_dom"/>
</dbReference>
<sequence>MKNPVIQIVILGGGHVAVNAYKSFARRMSSELSNGTVNITVVCPETDHTFHGWTNETLTGILQAENQLSPLSEIMPLATHLKARAEIVDSARQIVTVKYESGLLQHLDYDHLLLAFGFFDSENIDGLADFGYQVKSRDAFYRTRIQIYNQVKVAGHSSEAKARQLLNFIVAGGGFTGVELAANLAEYVGFLKKSYPSLDHIKANITLVDNEQQLLPALHGSEKLRTYTEEVLKTQGVKVIPNSRIVRINPEGVYLDDHSFLQSTMVITATGQTRIRLKGTESMQRDISGRIFTNEYLQIIGHDNIWGGGDACHVNRTSTQDACPSNALWAIKHGTHAGKNLARALLGNRLKPFSNTSSEVASLGIGKGIGKFFGMQFTGMSAWLLRLLIFHYFMPSKKVMFRAFSDWTYLLFSGQRKGIQEIQQASHAPLNTIKTRSKPAEKIFTSIY</sequence>
<evidence type="ECO:0000259" key="7">
    <source>
        <dbReference type="Pfam" id="PF07992"/>
    </source>
</evidence>
<dbReference type="SUPFAM" id="SSF51905">
    <property type="entry name" value="FAD/NAD(P)-binding domain"/>
    <property type="match status" value="2"/>
</dbReference>
<evidence type="ECO:0000256" key="2">
    <source>
        <dbReference type="ARBA" id="ARBA00005272"/>
    </source>
</evidence>
<keyword evidence="6" id="KW-1133">Transmembrane helix</keyword>
<dbReference type="InterPro" id="IPR051169">
    <property type="entry name" value="NADH-Q_oxidoreductase"/>
</dbReference>
<feature type="domain" description="FAD/NAD(P)-binding" evidence="7">
    <location>
        <begin position="7"/>
        <end position="319"/>
    </location>
</feature>